<dbReference type="InterPro" id="IPR054708">
    <property type="entry name" value="MTPAP-like_central"/>
</dbReference>
<feature type="compositionally biased region" description="Low complexity" evidence="10">
    <location>
        <begin position="195"/>
        <end position="243"/>
    </location>
</feature>
<dbReference type="AlphaFoldDB" id="A0A1B8G9W3"/>
<reference evidence="13 14" key="1">
    <citation type="submission" date="2016-03" db="EMBL/GenBank/DDBJ databases">
        <title>Comparative genomics of Pseudogymnoascus destructans, the fungus causing white-nose syndrome of bats.</title>
        <authorList>
            <person name="Palmer J.M."/>
            <person name="Drees K.P."/>
            <person name="Foster J.T."/>
            <person name="Lindner D.L."/>
        </authorList>
    </citation>
    <scope>NUCLEOTIDE SEQUENCE [LARGE SCALE GENOMIC DNA]</scope>
    <source>
        <strain evidence="13 14">UAMH 10579</strain>
    </source>
</reference>
<proteinExistence type="inferred from homology"/>
<dbReference type="SUPFAM" id="SSF81631">
    <property type="entry name" value="PAP/OAS1 substrate-binding domain"/>
    <property type="match status" value="1"/>
</dbReference>
<comment type="subcellular location">
    <subcellularLocation>
        <location evidence="3">Cytoplasm</location>
    </subcellularLocation>
</comment>
<dbReference type="InterPro" id="IPR043519">
    <property type="entry name" value="NT_sf"/>
</dbReference>
<dbReference type="Gene3D" id="3.30.460.10">
    <property type="entry name" value="Beta Polymerase, domain 2"/>
    <property type="match status" value="1"/>
</dbReference>
<evidence type="ECO:0000256" key="1">
    <source>
        <dbReference type="ARBA" id="ARBA00001936"/>
    </source>
</evidence>
<evidence type="ECO:0000256" key="10">
    <source>
        <dbReference type="SAM" id="MobiDB-lite"/>
    </source>
</evidence>
<evidence type="ECO:0000256" key="9">
    <source>
        <dbReference type="ARBA" id="ARBA00022842"/>
    </source>
</evidence>
<dbReference type="Gene3D" id="1.10.1410.10">
    <property type="match status" value="1"/>
</dbReference>
<keyword evidence="7" id="KW-0808">Transferase</keyword>
<evidence type="ECO:0000256" key="3">
    <source>
        <dbReference type="ARBA" id="ARBA00004496"/>
    </source>
</evidence>
<name>A0A1B8G9W3_9PEZI</name>
<accession>A0A1B8G9W3</accession>
<keyword evidence="14" id="KW-1185">Reference proteome</keyword>
<evidence type="ECO:0000259" key="11">
    <source>
        <dbReference type="Pfam" id="PF03828"/>
    </source>
</evidence>
<dbReference type="SUPFAM" id="SSF81301">
    <property type="entry name" value="Nucleotidyltransferase"/>
    <property type="match status" value="1"/>
</dbReference>
<keyword evidence="6" id="KW-0963">Cytoplasm</keyword>
<dbReference type="GeneID" id="28843053"/>
<dbReference type="PANTHER" id="PTHR12271:SF40">
    <property type="entry name" value="POLY(A) RNA POLYMERASE GLD2"/>
    <property type="match status" value="1"/>
</dbReference>
<feature type="compositionally biased region" description="Polar residues" evidence="10">
    <location>
        <begin position="57"/>
        <end position="70"/>
    </location>
</feature>
<dbReference type="EMBL" id="KV460265">
    <property type="protein sequence ID" value="OBT92618.1"/>
    <property type="molecule type" value="Genomic_DNA"/>
</dbReference>
<dbReference type="EC" id="2.7.7.19" evidence="5"/>
<evidence type="ECO:0000256" key="4">
    <source>
        <dbReference type="ARBA" id="ARBA00008593"/>
    </source>
</evidence>
<dbReference type="RefSeq" id="XP_018126351.1">
    <property type="nucleotide sequence ID" value="XM_018279079.2"/>
</dbReference>
<dbReference type="PANTHER" id="PTHR12271">
    <property type="entry name" value="POLY A POLYMERASE CID PAP -RELATED"/>
    <property type="match status" value="1"/>
</dbReference>
<evidence type="ECO:0000313" key="14">
    <source>
        <dbReference type="Proteomes" id="UP000091956"/>
    </source>
</evidence>
<dbReference type="InterPro" id="IPR002058">
    <property type="entry name" value="PAP_assoc"/>
</dbReference>
<dbReference type="OrthoDB" id="407432at2759"/>
<dbReference type="STRING" id="342668.A0A1B8G9W3"/>
<keyword evidence="8" id="KW-0479">Metal-binding</keyword>
<evidence type="ECO:0000256" key="6">
    <source>
        <dbReference type="ARBA" id="ARBA00022490"/>
    </source>
</evidence>
<dbReference type="GO" id="GO:0005737">
    <property type="term" value="C:cytoplasm"/>
    <property type="evidence" value="ECO:0007669"/>
    <property type="project" value="UniProtKB-SubCell"/>
</dbReference>
<dbReference type="Pfam" id="PF22600">
    <property type="entry name" value="MTPAP-like_central"/>
    <property type="match status" value="1"/>
</dbReference>
<dbReference type="GO" id="GO:1990817">
    <property type="term" value="F:poly(A) RNA polymerase activity"/>
    <property type="evidence" value="ECO:0007669"/>
    <property type="project" value="UniProtKB-EC"/>
</dbReference>
<evidence type="ECO:0000256" key="5">
    <source>
        <dbReference type="ARBA" id="ARBA00012388"/>
    </source>
</evidence>
<sequence>MSQNHQQQELPDGANLEDRLRGLIMNNSPGPVIQDQRQPAAPASVPTIPPHMRGASLAQQQDYLQRSMMRTQGPPAQPVQQAPPQKAPQTTHKRLNQFQRRQLASQMAIPVNDKASVSTAPQGSPGFHGTQHLSHRLAGNPQNSVMFQQQSEQITYQQDFQRGPMPQSVVHRGPGFQDTHVRGPPPGLGGEFRGQAPGYQQGHSQQQWQQGRQNFQQDRQSFQQGPSQFQQRPPPQNRQLFQPGGYGAPLRTIAPYGVSPEQIAAQSDFLESLVQAIVPHVGVNTEEIAEKEAFRAKAEQVCRDAVVKYEREELGNQDFVPESVQLTCFGSMASGYATKGSDMDLALLSPLSLIPPESSESPIPRILEKALLEWGCGARLLTRTRVPIIKLCEKPTEKLRADLLQERLKWENGFDVDEPDEDVVEEDLDAVEKDEVPENAEKPTVAVIEKAKTAEEIYTETLSTFRQKKNLSLGDYYGSAKRLLRQLGGRDVGAAYGTNPTEDEVRILADVCEAFVNGLENQELRDQLVQYKSLVFDRVGNPAMAKSLGGVYQQIEGERLAMAWSSRPLPEMTERSEGFSDDLIKQWRTLLDCNTAESAVYNRRLHQSLERLKKVASLQLVFLEHQENESAAQYYARVRKLLLELGGKDEPGAENTALAIVITHYINGARGIKIRETLQSIVSRNPPLSLSTIGLHHRILELARDFEKALAKNTYQEADRPYVEMYISVLLSASTGTETSAPLLPSTPHLLPLLEKIATLPDPTHACKPRDRYHDHLEFPKTKIGIQCDINFAASLALHNTTLLRCYSLTDPRIKPMILFVKHWAKRRAINTPYRGTLSSYGYVLMVLHYLVNIAQPPLAPNLQHHNPPPHAPAIAPQTCQGANVTFWRDERELTDLARRGLLNHNGESVGSLLRGFFEYYAQNGPMSGGGGRGFDWGREVLSLRTRGGLLTKQEKGWVGARTVTQTTTEAAPAATTAVANGTGAPGSPGAARKVVRKEEVKEIRHRYLFALEDPFELDHNVARTVTHNGIVAIRDEFRRALRVVRGVGRGGGKDEGGLLDEVRAEEGGKEGVVEGMKVIHGLGAEFGGATAEA</sequence>
<evidence type="ECO:0000313" key="13">
    <source>
        <dbReference type="EMBL" id="OBT92618.1"/>
    </source>
</evidence>
<gene>
    <name evidence="13" type="ORF">VE01_09667</name>
</gene>
<protein>
    <recommendedName>
        <fullName evidence="5">polynucleotide adenylyltransferase</fullName>
        <ecNumber evidence="5">2.7.7.19</ecNumber>
    </recommendedName>
</protein>
<evidence type="ECO:0000256" key="2">
    <source>
        <dbReference type="ARBA" id="ARBA00001946"/>
    </source>
</evidence>
<dbReference type="GO" id="GO:0050265">
    <property type="term" value="F:RNA uridylyltransferase activity"/>
    <property type="evidence" value="ECO:0007669"/>
    <property type="project" value="TreeGrafter"/>
</dbReference>
<dbReference type="GO" id="GO:0010605">
    <property type="term" value="P:negative regulation of macromolecule metabolic process"/>
    <property type="evidence" value="ECO:0007669"/>
    <property type="project" value="UniProtKB-ARBA"/>
</dbReference>
<comment type="cofactor">
    <cofactor evidence="1">
        <name>Mn(2+)</name>
        <dbReference type="ChEBI" id="CHEBI:29035"/>
    </cofactor>
</comment>
<dbReference type="Pfam" id="PF03828">
    <property type="entry name" value="PAP_assoc"/>
    <property type="match status" value="1"/>
</dbReference>
<dbReference type="GO" id="GO:0031123">
    <property type="term" value="P:RNA 3'-end processing"/>
    <property type="evidence" value="ECO:0007669"/>
    <property type="project" value="TreeGrafter"/>
</dbReference>
<feature type="domain" description="Poly(A) RNA polymerase mitochondrial-like central palm" evidence="12">
    <location>
        <begin position="320"/>
        <end position="403"/>
    </location>
</feature>
<feature type="region of interest" description="Disordered" evidence="10">
    <location>
        <begin position="114"/>
        <end position="137"/>
    </location>
</feature>
<keyword evidence="9" id="KW-0460">Magnesium</keyword>
<dbReference type="GO" id="GO:0046872">
    <property type="term" value="F:metal ion binding"/>
    <property type="evidence" value="ECO:0007669"/>
    <property type="project" value="UniProtKB-KW"/>
</dbReference>
<feature type="region of interest" description="Disordered" evidence="10">
    <location>
        <begin position="164"/>
        <end position="246"/>
    </location>
</feature>
<reference evidence="14" key="2">
    <citation type="journal article" date="2018" name="Nat. Commun.">
        <title>Extreme sensitivity to ultraviolet light in the fungal pathogen causing white-nose syndrome of bats.</title>
        <authorList>
            <person name="Palmer J.M."/>
            <person name="Drees K.P."/>
            <person name="Foster J.T."/>
            <person name="Lindner D.L."/>
        </authorList>
    </citation>
    <scope>NUCLEOTIDE SEQUENCE [LARGE SCALE GENOMIC DNA]</scope>
    <source>
        <strain evidence="14">UAMH 10579</strain>
    </source>
</reference>
<evidence type="ECO:0000256" key="8">
    <source>
        <dbReference type="ARBA" id="ARBA00022723"/>
    </source>
</evidence>
<organism evidence="13 14">
    <name type="scientific">Pseudogymnoascus verrucosus</name>
    <dbReference type="NCBI Taxonomy" id="342668"/>
    <lineage>
        <taxon>Eukaryota</taxon>
        <taxon>Fungi</taxon>
        <taxon>Dikarya</taxon>
        <taxon>Ascomycota</taxon>
        <taxon>Pezizomycotina</taxon>
        <taxon>Leotiomycetes</taxon>
        <taxon>Thelebolales</taxon>
        <taxon>Thelebolaceae</taxon>
        <taxon>Pseudogymnoascus</taxon>
    </lineage>
</organism>
<comment type="similarity">
    <text evidence="4">Belongs to the DNA polymerase type-B-like family.</text>
</comment>
<feature type="domain" description="PAP-associated" evidence="11">
    <location>
        <begin position="909"/>
        <end position="959"/>
    </location>
</feature>
<evidence type="ECO:0000259" key="12">
    <source>
        <dbReference type="Pfam" id="PF22600"/>
    </source>
</evidence>
<comment type="cofactor">
    <cofactor evidence="2">
        <name>Mg(2+)</name>
        <dbReference type="ChEBI" id="CHEBI:18420"/>
    </cofactor>
</comment>
<evidence type="ECO:0000256" key="7">
    <source>
        <dbReference type="ARBA" id="ARBA00022679"/>
    </source>
</evidence>
<feature type="compositionally biased region" description="Low complexity" evidence="10">
    <location>
        <begin position="72"/>
        <end position="89"/>
    </location>
</feature>
<dbReference type="Proteomes" id="UP000091956">
    <property type="component" value="Unassembled WGS sequence"/>
</dbReference>
<feature type="region of interest" description="Disordered" evidence="10">
    <location>
        <begin position="1"/>
        <end position="93"/>
    </location>
</feature>